<sequence>MLGEVASFLPLGDLPSFLSCSSHTLSCAREGVWAAVALGRFGAFFWDSYNNNLIDPHSIPSREKLRMLVELGEAPAGEEFERCTDSRCMHEYAMIAVGEPPGMPWHAVGGSVVSVTELGLCWNGEGEPPPKDGEISDYTNIFVSFDADRERWPDFRIMEAVGFTPGEMCYEATLAELQLAAASERLGGEGAAAPEDVSGADEAKALEIMGSLRSLLPLAIAEEGELNPDDTGAPLYRLLRLTQEWLPHRMAPGCQTLDVFALDRRTGRMQRLIKGGLVRSELLPDGGLLRRCPKYMYGGDYWGPVEQLNEAVVEAFAIVKFEVRDKIVRANYGFTVRIGVVERGEEEDLPVVVADIGATDIRSFFDVIFGAEAGQIGDLRGRPGAVRDAHEANVAAMVAAQEGAGEGGAGEGGVGEGGVGEEGEGEGEDEWIQVREFKGARGTL</sequence>
<feature type="compositionally biased region" description="Acidic residues" evidence="1">
    <location>
        <begin position="419"/>
        <end position="429"/>
    </location>
</feature>
<dbReference type="EMBL" id="BRYB01002074">
    <property type="protein sequence ID" value="GMI39225.1"/>
    <property type="molecule type" value="Genomic_DNA"/>
</dbReference>
<evidence type="ECO:0000313" key="3">
    <source>
        <dbReference type="Proteomes" id="UP001165060"/>
    </source>
</evidence>
<evidence type="ECO:0000313" key="2">
    <source>
        <dbReference type="EMBL" id="GMI39225.1"/>
    </source>
</evidence>
<accession>A0ABQ6N2U1</accession>
<organism evidence="2 3">
    <name type="scientific">Tetraparma gracilis</name>
    <dbReference type="NCBI Taxonomy" id="2962635"/>
    <lineage>
        <taxon>Eukaryota</taxon>
        <taxon>Sar</taxon>
        <taxon>Stramenopiles</taxon>
        <taxon>Ochrophyta</taxon>
        <taxon>Bolidophyceae</taxon>
        <taxon>Parmales</taxon>
        <taxon>Triparmaceae</taxon>
        <taxon>Tetraparma</taxon>
    </lineage>
</organism>
<gene>
    <name evidence="2" type="ORF">TeGR_g12859</name>
</gene>
<comment type="caution">
    <text evidence="2">The sequence shown here is derived from an EMBL/GenBank/DDBJ whole genome shotgun (WGS) entry which is preliminary data.</text>
</comment>
<evidence type="ECO:0000256" key="1">
    <source>
        <dbReference type="SAM" id="MobiDB-lite"/>
    </source>
</evidence>
<feature type="compositionally biased region" description="Gly residues" evidence="1">
    <location>
        <begin position="404"/>
        <end position="418"/>
    </location>
</feature>
<proteinExistence type="predicted"/>
<dbReference type="Proteomes" id="UP001165060">
    <property type="component" value="Unassembled WGS sequence"/>
</dbReference>
<feature type="region of interest" description="Disordered" evidence="1">
    <location>
        <begin position="404"/>
        <end position="429"/>
    </location>
</feature>
<keyword evidence="3" id="KW-1185">Reference proteome</keyword>
<name>A0ABQ6N2U1_9STRA</name>
<reference evidence="2 3" key="1">
    <citation type="journal article" date="2023" name="Commun. Biol.">
        <title>Genome analysis of Parmales, the sister group of diatoms, reveals the evolutionary specialization of diatoms from phago-mixotrophs to photoautotrophs.</title>
        <authorList>
            <person name="Ban H."/>
            <person name="Sato S."/>
            <person name="Yoshikawa S."/>
            <person name="Yamada K."/>
            <person name="Nakamura Y."/>
            <person name="Ichinomiya M."/>
            <person name="Sato N."/>
            <person name="Blanc-Mathieu R."/>
            <person name="Endo H."/>
            <person name="Kuwata A."/>
            <person name="Ogata H."/>
        </authorList>
    </citation>
    <scope>NUCLEOTIDE SEQUENCE [LARGE SCALE GENOMIC DNA]</scope>
</reference>
<protein>
    <submittedName>
        <fullName evidence="2">Uncharacterized protein</fullName>
    </submittedName>
</protein>